<keyword evidence="5" id="KW-1185">Reference proteome</keyword>
<proteinExistence type="predicted"/>
<comment type="caution">
    <text evidence="4">The sequence shown here is derived from an EMBL/GenBank/DDBJ whole genome shotgun (WGS) entry which is preliminary data.</text>
</comment>
<evidence type="ECO:0000313" key="5">
    <source>
        <dbReference type="Proteomes" id="UP000275267"/>
    </source>
</evidence>
<keyword evidence="1" id="KW-0479">Metal-binding</keyword>
<evidence type="ECO:0000256" key="2">
    <source>
        <dbReference type="SAM" id="MobiDB-lite"/>
    </source>
</evidence>
<accession>A0A3L6PUN7</accession>
<keyword evidence="1" id="KW-0862">Zinc</keyword>
<dbReference type="OrthoDB" id="1626798at2759"/>
<name>A0A3L6PUN7_PANMI</name>
<feature type="domain" description="CCHC-type" evidence="3">
    <location>
        <begin position="43"/>
        <end position="58"/>
    </location>
</feature>
<organism evidence="4 5">
    <name type="scientific">Panicum miliaceum</name>
    <name type="common">Proso millet</name>
    <name type="synonym">Broomcorn millet</name>
    <dbReference type="NCBI Taxonomy" id="4540"/>
    <lineage>
        <taxon>Eukaryota</taxon>
        <taxon>Viridiplantae</taxon>
        <taxon>Streptophyta</taxon>
        <taxon>Embryophyta</taxon>
        <taxon>Tracheophyta</taxon>
        <taxon>Spermatophyta</taxon>
        <taxon>Magnoliopsida</taxon>
        <taxon>Liliopsida</taxon>
        <taxon>Poales</taxon>
        <taxon>Poaceae</taxon>
        <taxon>PACMAD clade</taxon>
        <taxon>Panicoideae</taxon>
        <taxon>Panicodae</taxon>
        <taxon>Paniceae</taxon>
        <taxon>Panicinae</taxon>
        <taxon>Panicum</taxon>
        <taxon>Panicum sect. Panicum</taxon>
    </lineage>
</organism>
<feature type="region of interest" description="Disordered" evidence="2">
    <location>
        <begin position="108"/>
        <end position="146"/>
    </location>
</feature>
<dbReference type="InterPro" id="IPR001878">
    <property type="entry name" value="Znf_CCHC"/>
</dbReference>
<dbReference type="SUPFAM" id="SSF57756">
    <property type="entry name" value="Retrovirus zinc finger-like domains"/>
    <property type="match status" value="1"/>
</dbReference>
<dbReference type="InterPro" id="IPR036875">
    <property type="entry name" value="Znf_CCHC_sf"/>
</dbReference>
<dbReference type="SMART" id="SM00343">
    <property type="entry name" value="ZnF_C2HC"/>
    <property type="match status" value="1"/>
</dbReference>
<sequence length="146" mass="17188">MEWTRGDRYFLKKNNYSREAQEDNDDEDDQELVKNERRRIGECFSCGKKGHFARDCPSLRKHTEGNVATMNEVVHSGWLSEEEWDAEACIKIEDDEDYFVEDLTTGEALSTRVAEEKEKEEEGEEERKDTWMRQVCGEPPTEDRDI</sequence>
<dbReference type="EMBL" id="PQIB02000015">
    <property type="protein sequence ID" value="RLM65375.1"/>
    <property type="molecule type" value="Genomic_DNA"/>
</dbReference>
<dbReference type="Gene3D" id="4.10.60.10">
    <property type="entry name" value="Zinc finger, CCHC-type"/>
    <property type="match status" value="1"/>
</dbReference>
<dbReference type="GO" id="GO:0008270">
    <property type="term" value="F:zinc ion binding"/>
    <property type="evidence" value="ECO:0007669"/>
    <property type="project" value="UniProtKB-KW"/>
</dbReference>
<dbReference type="GO" id="GO:0003676">
    <property type="term" value="F:nucleic acid binding"/>
    <property type="evidence" value="ECO:0007669"/>
    <property type="project" value="InterPro"/>
</dbReference>
<dbReference type="PROSITE" id="PS50158">
    <property type="entry name" value="ZF_CCHC"/>
    <property type="match status" value="1"/>
</dbReference>
<evidence type="ECO:0000313" key="4">
    <source>
        <dbReference type="EMBL" id="RLM65375.1"/>
    </source>
</evidence>
<evidence type="ECO:0000256" key="1">
    <source>
        <dbReference type="PROSITE-ProRule" id="PRU00047"/>
    </source>
</evidence>
<protein>
    <recommendedName>
        <fullName evidence="3">CCHC-type domain-containing protein</fullName>
    </recommendedName>
</protein>
<gene>
    <name evidence="4" type="ORF">C2845_PM16G20900</name>
</gene>
<reference evidence="5" key="1">
    <citation type="journal article" date="2019" name="Nat. Commun.">
        <title>The genome of broomcorn millet.</title>
        <authorList>
            <person name="Zou C."/>
            <person name="Miki D."/>
            <person name="Li D."/>
            <person name="Tang Q."/>
            <person name="Xiao L."/>
            <person name="Rajput S."/>
            <person name="Deng P."/>
            <person name="Jia W."/>
            <person name="Huang R."/>
            <person name="Zhang M."/>
            <person name="Sun Y."/>
            <person name="Hu J."/>
            <person name="Fu X."/>
            <person name="Schnable P.S."/>
            <person name="Li F."/>
            <person name="Zhang H."/>
            <person name="Feng B."/>
            <person name="Zhu X."/>
            <person name="Liu R."/>
            <person name="Schnable J.C."/>
            <person name="Zhu J.-K."/>
            <person name="Zhang H."/>
        </authorList>
    </citation>
    <scope>NUCLEOTIDE SEQUENCE [LARGE SCALE GENOMIC DNA]</scope>
</reference>
<dbReference type="AlphaFoldDB" id="A0A3L6PUN7"/>
<keyword evidence="1" id="KW-0863">Zinc-finger</keyword>
<dbReference type="Pfam" id="PF00098">
    <property type="entry name" value="zf-CCHC"/>
    <property type="match status" value="1"/>
</dbReference>
<evidence type="ECO:0000259" key="3">
    <source>
        <dbReference type="PROSITE" id="PS50158"/>
    </source>
</evidence>
<dbReference type="Proteomes" id="UP000275267">
    <property type="component" value="Unassembled WGS sequence"/>
</dbReference>